<comment type="function">
    <text evidence="6">One of the early assembly proteins it binds 23S rRNA. One of the proteins that surrounds the polypeptide exit tunnel on the outside of the ribosome. Forms the main docking site for trigger factor binding to the ribosome.</text>
</comment>
<keyword evidence="8" id="KW-1185">Reference proteome</keyword>
<evidence type="ECO:0000313" key="8">
    <source>
        <dbReference type="Proteomes" id="UP000298133"/>
    </source>
</evidence>
<evidence type="ECO:0000256" key="3">
    <source>
        <dbReference type="ARBA" id="ARBA00022884"/>
    </source>
</evidence>
<gene>
    <name evidence="6" type="primary">rplW</name>
    <name evidence="7" type="ORF">E3W66_09795</name>
</gene>
<protein>
    <recommendedName>
        <fullName evidence="6">Large ribosomal subunit protein uL23</fullName>
    </recommendedName>
</protein>
<accession>A0A4Y8UEZ6</accession>
<dbReference type="GO" id="GO:0003735">
    <property type="term" value="F:structural constituent of ribosome"/>
    <property type="evidence" value="ECO:0007669"/>
    <property type="project" value="InterPro"/>
</dbReference>
<dbReference type="EMBL" id="SPIA01000004">
    <property type="protein sequence ID" value="TFH67300.1"/>
    <property type="molecule type" value="Genomic_DNA"/>
</dbReference>
<name>A0A4Y8UEZ6_9GAMM</name>
<dbReference type="InterPro" id="IPR012677">
    <property type="entry name" value="Nucleotide-bd_a/b_plait_sf"/>
</dbReference>
<dbReference type="FunFam" id="3.30.70.330:FF:000001">
    <property type="entry name" value="50S ribosomal protein L23"/>
    <property type="match status" value="1"/>
</dbReference>
<proteinExistence type="inferred from homology"/>
<dbReference type="InterPro" id="IPR012678">
    <property type="entry name" value="Ribosomal_uL23/eL15/eS24_sf"/>
</dbReference>
<dbReference type="SUPFAM" id="SSF54189">
    <property type="entry name" value="Ribosomal proteins S24e, L23 and L15e"/>
    <property type="match status" value="1"/>
</dbReference>
<comment type="caution">
    <text evidence="7">The sequence shown here is derived from an EMBL/GenBank/DDBJ whole genome shotgun (WGS) entry which is preliminary data.</text>
</comment>
<dbReference type="HAMAP" id="MF_01369_B">
    <property type="entry name" value="Ribosomal_uL23_B"/>
    <property type="match status" value="1"/>
</dbReference>
<dbReference type="Proteomes" id="UP000298133">
    <property type="component" value="Unassembled WGS sequence"/>
</dbReference>
<dbReference type="AlphaFoldDB" id="A0A4Y8UEZ6"/>
<sequence>MNQERVFKVLLAPHITEKAAMASQAGNQIVFKVATDATKLEIKKAVQQLFNVQVEDVRVANVKGKTRRTRTGLGRRSDWRKAYVRLADGQEIDFAVAE</sequence>
<dbReference type="NCBIfam" id="NF004363">
    <property type="entry name" value="PRK05738.2-4"/>
    <property type="match status" value="1"/>
</dbReference>
<evidence type="ECO:0000313" key="7">
    <source>
        <dbReference type="EMBL" id="TFH67300.1"/>
    </source>
</evidence>
<dbReference type="NCBIfam" id="NF004359">
    <property type="entry name" value="PRK05738.1-3"/>
    <property type="match status" value="1"/>
</dbReference>
<keyword evidence="3 6" id="KW-0694">RNA-binding</keyword>
<comment type="subunit">
    <text evidence="6">Part of the 50S ribosomal subunit. Contacts protein L29, and trigger factor when it is bound to the ribosome.</text>
</comment>
<dbReference type="NCBIfam" id="NF004366">
    <property type="entry name" value="PRK05738.3-2"/>
    <property type="match status" value="1"/>
</dbReference>
<evidence type="ECO:0000256" key="1">
    <source>
        <dbReference type="ARBA" id="ARBA00006700"/>
    </source>
</evidence>
<dbReference type="Gene3D" id="3.30.70.330">
    <property type="match status" value="1"/>
</dbReference>
<keyword evidence="4 6" id="KW-0689">Ribosomal protein</keyword>
<dbReference type="GO" id="GO:0006412">
    <property type="term" value="P:translation"/>
    <property type="evidence" value="ECO:0007669"/>
    <property type="project" value="UniProtKB-UniRule"/>
</dbReference>
<comment type="similarity">
    <text evidence="1 6">Belongs to the universal ribosomal protein uL23 family.</text>
</comment>
<dbReference type="PANTHER" id="PTHR11620">
    <property type="entry name" value="60S RIBOSOMAL PROTEIN L23A"/>
    <property type="match status" value="1"/>
</dbReference>
<reference evidence="7 8" key="1">
    <citation type="submission" date="2019-03" db="EMBL/GenBank/DDBJ databases">
        <title>Draft genome of Gammaproteobacteria bacterium LSUCC0057, a member of the SAR92 clade.</title>
        <authorList>
            <person name="Lanclos V.C."/>
            <person name="Doiron C."/>
            <person name="Henson M.W."/>
            <person name="Thrash J.C."/>
        </authorList>
    </citation>
    <scope>NUCLEOTIDE SEQUENCE [LARGE SCALE GENOMIC DNA]</scope>
    <source>
        <strain evidence="7 8">LSUCC0057</strain>
    </source>
</reference>
<dbReference type="InterPro" id="IPR013025">
    <property type="entry name" value="Ribosomal_uL23-like"/>
</dbReference>
<evidence type="ECO:0000256" key="5">
    <source>
        <dbReference type="ARBA" id="ARBA00023274"/>
    </source>
</evidence>
<organism evidence="7 8">
    <name type="scientific">Gammaproteobacteria bacterium LSUCC0057</name>
    <dbReference type="NCBI Taxonomy" id="2559237"/>
    <lineage>
        <taxon>Bacteria</taxon>
        <taxon>Pseudomonadati</taxon>
        <taxon>Pseudomonadota</taxon>
        <taxon>Gammaproteobacteria</taxon>
        <taxon>Cellvibrionales</taxon>
        <taxon>Porticoccaceae</taxon>
        <taxon>SAR92 clade</taxon>
    </lineage>
</organism>
<evidence type="ECO:0000256" key="6">
    <source>
        <dbReference type="HAMAP-Rule" id="MF_01369"/>
    </source>
</evidence>
<dbReference type="OrthoDB" id="9793353at2"/>
<dbReference type="GO" id="GO:0019843">
    <property type="term" value="F:rRNA binding"/>
    <property type="evidence" value="ECO:0007669"/>
    <property type="project" value="UniProtKB-UniRule"/>
</dbReference>
<dbReference type="GO" id="GO:0005840">
    <property type="term" value="C:ribosome"/>
    <property type="evidence" value="ECO:0007669"/>
    <property type="project" value="UniProtKB-KW"/>
</dbReference>
<keyword evidence="2 6" id="KW-0699">rRNA-binding</keyword>
<dbReference type="GO" id="GO:1990904">
    <property type="term" value="C:ribonucleoprotein complex"/>
    <property type="evidence" value="ECO:0007669"/>
    <property type="project" value="UniProtKB-KW"/>
</dbReference>
<dbReference type="Pfam" id="PF00276">
    <property type="entry name" value="Ribosomal_L23"/>
    <property type="match status" value="1"/>
</dbReference>
<keyword evidence="5 6" id="KW-0687">Ribonucleoprotein</keyword>
<evidence type="ECO:0000256" key="4">
    <source>
        <dbReference type="ARBA" id="ARBA00022980"/>
    </source>
</evidence>
<evidence type="ECO:0000256" key="2">
    <source>
        <dbReference type="ARBA" id="ARBA00022730"/>
    </source>
</evidence>